<dbReference type="Proteomes" id="UP001614394">
    <property type="component" value="Unassembled WGS sequence"/>
</dbReference>
<gene>
    <name evidence="1" type="ORF">ACIGXA_21725</name>
</gene>
<accession>A0ABW8CCL9</accession>
<evidence type="ECO:0000313" key="1">
    <source>
        <dbReference type="EMBL" id="MFI9103141.1"/>
    </source>
</evidence>
<protein>
    <recommendedName>
        <fullName evidence="3">VWFA domain-containing protein</fullName>
    </recommendedName>
</protein>
<dbReference type="RefSeq" id="WP_399651721.1">
    <property type="nucleotide sequence ID" value="NZ_JBITYG010000006.1"/>
</dbReference>
<reference evidence="1 2" key="1">
    <citation type="submission" date="2024-10" db="EMBL/GenBank/DDBJ databases">
        <title>The Natural Products Discovery Center: Release of the First 8490 Sequenced Strains for Exploring Actinobacteria Biosynthetic Diversity.</title>
        <authorList>
            <person name="Kalkreuter E."/>
            <person name="Kautsar S.A."/>
            <person name="Yang D."/>
            <person name="Bader C.D."/>
            <person name="Teijaro C.N."/>
            <person name="Fluegel L."/>
            <person name="Davis C.M."/>
            <person name="Simpson J.R."/>
            <person name="Lauterbach L."/>
            <person name="Steele A.D."/>
            <person name="Gui C."/>
            <person name="Meng S."/>
            <person name="Li G."/>
            <person name="Viehrig K."/>
            <person name="Ye F."/>
            <person name="Su P."/>
            <person name="Kiefer A.F."/>
            <person name="Nichols A."/>
            <person name="Cepeda A.J."/>
            <person name="Yan W."/>
            <person name="Fan B."/>
            <person name="Jiang Y."/>
            <person name="Adhikari A."/>
            <person name="Zheng C.-J."/>
            <person name="Schuster L."/>
            <person name="Cowan T.M."/>
            <person name="Smanski M.J."/>
            <person name="Chevrette M.G."/>
            <person name="De Carvalho L.P.S."/>
            <person name="Shen B."/>
        </authorList>
    </citation>
    <scope>NUCLEOTIDE SEQUENCE [LARGE SCALE GENOMIC DNA]</scope>
    <source>
        <strain evidence="1 2">NPDC053399</strain>
    </source>
</reference>
<dbReference type="EMBL" id="JBITYG010000006">
    <property type="protein sequence ID" value="MFI9103141.1"/>
    <property type="molecule type" value="Genomic_DNA"/>
</dbReference>
<name>A0ABW8CCL9_9ACTN</name>
<keyword evidence="2" id="KW-1185">Reference proteome</keyword>
<proteinExistence type="predicted"/>
<organism evidence="1 2">
    <name type="scientific">Streptomyces fildesensis</name>
    <dbReference type="NCBI Taxonomy" id="375757"/>
    <lineage>
        <taxon>Bacteria</taxon>
        <taxon>Bacillati</taxon>
        <taxon>Actinomycetota</taxon>
        <taxon>Actinomycetes</taxon>
        <taxon>Kitasatosporales</taxon>
        <taxon>Streptomycetaceae</taxon>
        <taxon>Streptomyces</taxon>
    </lineage>
</organism>
<evidence type="ECO:0000313" key="2">
    <source>
        <dbReference type="Proteomes" id="UP001614394"/>
    </source>
</evidence>
<sequence>MPVTELPGPDALPPGPLRTLTAELHRLYQQAGLPSGRDVENWVRKDPLCTDSVSHTTFRTMLLGTVLSSWAKWECVVHVLAVHAVGSHNPDAQVERFHTLWLAASSSPAEPLESPVYPPRDPVLPVATNRTRSASSSAPRVDLTARFVPELPQQLCLPVYIVVDAPAPPRARDVLFDRVLVELYDQLASSPRVSDLVHVCVLAFSAHPFIAVELTNVGDLISMPKVACEGGADYPAAFTLLQGRIEADITALSEQGWAVRRPMVLVLSNGAPRDDSWREAYGRLVDPKRRTRPHIIGYGFSPAAFEFVAQVATVAAFSADLNDPERVPGAELGGAIEAMMTSMVASVRSRGLQNYPEADGHGNIPVQYID</sequence>
<evidence type="ECO:0008006" key="3">
    <source>
        <dbReference type="Google" id="ProtNLM"/>
    </source>
</evidence>
<comment type="caution">
    <text evidence="1">The sequence shown here is derived from an EMBL/GenBank/DDBJ whole genome shotgun (WGS) entry which is preliminary data.</text>
</comment>